<sequence length="312" mass="36158">MIINNQIHYPVLLKEVIDNLITNKDGIYLDLTIGFGGHSYNIINALSDKAKLFGFDQDYEAINHCNKLFEKYSNVKLIKDNFANLKDHLKRLEINKIDGCLIDLGVSSYQLDQPKRGFSYHSVGRFDMRMDQDQKLDATELIKTSSVNQLITIFKKYGEIKDPFRVANELKRAFEQKDLNTLEVVELIKANVKKEELYSKKHPARKYFQAIRIAVNKELDVLEKVLTIIPELLNVNGRLLIISFHSLEEKLIKKAFRNLTSTASLTNIPLNNEELLKYKNHYNKGLEPSKNELETNKRSRSAKLFVLERIKE</sequence>
<keyword evidence="2 7" id="KW-0963">Cytoplasm</keyword>
<organism evidence="8 9">
    <name type="scientific">Mycoplasma bradburyae</name>
    <dbReference type="NCBI Taxonomy" id="2963128"/>
    <lineage>
        <taxon>Bacteria</taxon>
        <taxon>Bacillati</taxon>
        <taxon>Mycoplasmatota</taxon>
        <taxon>Mollicutes</taxon>
        <taxon>Mycoplasmataceae</taxon>
        <taxon>Mycoplasma</taxon>
    </lineage>
</organism>
<dbReference type="NCBIfam" id="TIGR00006">
    <property type="entry name" value="16S rRNA (cytosine(1402)-N(4))-methyltransferase RsmH"/>
    <property type="match status" value="1"/>
</dbReference>
<dbReference type="SUPFAM" id="SSF81799">
    <property type="entry name" value="Putative methyltransferase TM0872, insert domain"/>
    <property type="match status" value="1"/>
</dbReference>
<dbReference type="AlphaFoldDB" id="A0AAW6HQV6"/>
<evidence type="ECO:0000256" key="6">
    <source>
        <dbReference type="ARBA" id="ARBA00022691"/>
    </source>
</evidence>
<dbReference type="Pfam" id="PF01795">
    <property type="entry name" value="Methyltransf_5"/>
    <property type="match status" value="1"/>
</dbReference>
<evidence type="ECO:0000256" key="1">
    <source>
        <dbReference type="ARBA" id="ARBA00010396"/>
    </source>
</evidence>
<keyword evidence="5 7" id="KW-0808">Transferase</keyword>
<accession>A0AAW6HQV6</accession>
<comment type="subcellular location">
    <subcellularLocation>
        <location evidence="7">Cytoplasm</location>
    </subcellularLocation>
</comment>
<dbReference type="InterPro" id="IPR002903">
    <property type="entry name" value="RsmH"/>
</dbReference>
<dbReference type="SUPFAM" id="SSF53335">
    <property type="entry name" value="S-adenosyl-L-methionine-dependent methyltransferases"/>
    <property type="match status" value="1"/>
</dbReference>
<evidence type="ECO:0000256" key="5">
    <source>
        <dbReference type="ARBA" id="ARBA00022679"/>
    </source>
</evidence>
<dbReference type="InterPro" id="IPR029063">
    <property type="entry name" value="SAM-dependent_MTases_sf"/>
</dbReference>
<keyword evidence="4 7" id="KW-0489">Methyltransferase</keyword>
<comment type="catalytic activity">
    <reaction evidence="7">
        <text>cytidine(1402) in 16S rRNA + S-adenosyl-L-methionine = N(4)-methylcytidine(1402) in 16S rRNA + S-adenosyl-L-homocysteine + H(+)</text>
        <dbReference type="Rhea" id="RHEA:42928"/>
        <dbReference type="Rhea" id="RHEA-COMP:10286"/>
        <dbReference type="Rhea" id="RHEA-COMP:10287"/>
        <dbReference type="ChEBI" id="CHEBI:15378"/>
        <dbReference type="ChEBI" id="CHEBI:57856"/>
        <dbReference type="ChEBI" id="CHEBI:59789"/>
        <dbReference type="ChEBI" id="CHEBI:74506"/>
        <dbReference type="ChEBI" id="CHEBI:82748"/>
        <dbReference type="EC" id="2.1.1.199"/>
    </reaction>
</comment>
<comment type="function">
    <text evidence="7">Specifically methylates the N4 position of cytidine in position 1402 (C1402) of 16S rRNA.</text>
</comment>
<evidence type="ECO:0000256" key="7">
    <source>
        <dbReference type="HAMAP-Rule" id="MF_01007"/>
    </source>
</evidence>
<dbReference type="Gene3D" id="1.10.150.170">
    <property type="entry name" value="Putative methyltransferase TM0872, insert domain"/>
    <property type="match status" value="1"/>
</dbReference>
<keyword evidence="6 7" id="KW-0949">S-adenosyl-L-methionine</keyword>
<dbReference type="InterPro" id="IPR023397">
    <property type="entry name" value="SAM-dep_MeTrfase_MraW_recog"/>
</dbReference>
<dbReference type="HAMAP" id="MF_01007">
    <property type="entry name" value="16SrRNA_methyltr_H"/>
    <property type="match status" value="1"/>
</dbReference>
<proteinExistence type="inferred from homology"/>
<evidence type="ECO:0000313" key="8">
    <source>
        <dbReference type="EMBL" id="MDC4183380.1"/>
    </source>
</evidence>
<feature type="binding site" evidence="7">
    <location>
        <position position="110"/>
    </location>
    <ligand>
        <name>S-adenosyl-L-methionine</name>
        <dbReference type="ChEBI" id="CHEBI:59789"/>
    </ligand>
</feature>
<dbReference type="GO" id="GO:0070475">
    <property type="term" value="P:rRNA base methylation"/>
    <property type="evidence" value="ECO:0007669"/>
    <property type="project" value="UniProtKB-UniRule"/>
</dbReference>
<dbReference type="EC" id="2.1.1.199" evidence="7"/>
<dbReference type="Gene3D" id="3.40.50.150">
    <property type="entry name" value="Vaccinia Virus protein VP39"/>
    <property type="match status" value="1"/>
</dbReference>
<dbReference type="RefSeq" id="WP_255046024.1">
    <property type="nucleotide sequence ID" value="NZ_CP101415.1"/>
</dbReference>
<comment type="caution">
    <text evidence="8">The sequence shown here is derived from an EMBL/GenBank/DDBJ whole genome shotgun (WGS) entry which is preliminary data.</text>
</comment>
<dbReference type="GO" id="GO:0005737">
    <property type="term" value="C:cytoplasm"/>
    <property type="evidence" value="ECO:0007669"/>
    <property type="project" value="UniProtKB-SubCell"/>
</dbReference>
<evidence type="ECO:0000256" key="4">
    <source>
        <dbReference type="ARBA" id="ARBA00022603"/>
    </source>
</evidence>
<evidence type="ECO:0000256" key="2">
    <source>
        <dbReference type="ARBA" id="ARBA00022490"/>
    </source>
</evidence>
<dbReference type="PANTHER" id="PTHR11265:SF0">
    <property type="entry name" value="12S RRNA N4-METHYLCYTIDINE METHYLTRANSFERASE"/>
    <property type="match status" value="1"/>
</dbReference>
<dbReference type="Proteomes" id="UP001216384">
    <property type="component" value="Unassembled WGS sequence"/>
</dbReference>
<feature type="binding site" evidence="7">
    <location>
        <position position="56"/>
    </location>
    <ligand>
        <name>S-adenosyl-L-methionine</name>
        <dbReference type="ChEBI" id="CHEBI:59789"/>
    </ligand>
</feature>
<keyword evidence="3 7" id="KW-0698">rRNA processing</keyword>
<dbReference type="GO" id="GO:0071424">
    <property type="term" value="F:rRNA (cytosine-N4-)-methyltransferase activity"/>
    <property type="evidence" value="ECO:0007669"/>
    <property type="project" value="UniProtKB-UniRule"/>
</dbReference>
<dbReference type="PIRSF" id="PIRSF004486">
    <property type="entry name" value="MraW"/>
    <property type="match status" value="1"/>
</dbReference>
<feature type="binding site" evidence="7">
    <location>
        <begin position="36"/>
        <end position="38"/>
    </location>
    <ligand>
        <name>S-adenosyl-L-methionine</name>
        <dbReference type="ChEBI" id="CHEBI:59789"/>
    </ligand>
</feature>
<feature type="binding site" evidence="7">
    <location>
        <position position="103"/>
    </location>
    <ligand>
        <name>S-adenosyl-L-methionine</name>
        <dbReference type="ChEBI" id="CHEBI:59789"/>
    </ligand>
</feature>
<dbReference type="PANTHER" id="PTHR11265">
    <property type="entry name" value="S-ADENOSYL-METHYLTRANSFERASE MRAW"/>
    <property type="match status" value="1"/>
</dbReference>
<dbReference type="EMBL" id="JAJHZP010000013">
    <property type="protein sequence ID" value="MDC4183380.1"/>
    <property type="molecule type" value="Genomic_DNA"/>
</dbReference>
<feature type="binding site" evidence="7">
    <location>
        <position position="82"/>
    </location>
    <ligand>
        <name>S-adenosyl-L-methionine</name>
        <dbReference type="ChEBI" id="CHEBI:59789"/>
    </ligand>
</feature>
<name>A0AAW6HQV6_9MOLU</name>
<reference evidence="8" key="1">
    <citation type="submission" date="2021-11" db="EMBL/GenBank/DDBJ databases">
        <title>Description of Mycoplasma bradburyaesp. nov.from sea birds: a tribute to a great mycoplasmologist.</title>
        <authorList>
            <person name="Ramirez A.S."/>
            <person name="Poveda C."/>
            <person name="Suarez-Perez A."/>
            <person name="Rosales R.S."/>
            <person name="Dijkman R."/>
            <person name="Feberwee A."/>
            <person name="Spergser J."/>
            <person name="Szostak M.P."/>
            <person name="Ressel L."/>
            <person name="Calabuig P."/>
            <person name="Catania S."/>
            <person name="Gobbo F."/>
            <person name="Timofte D."/>
            <person name="Poveda J.B."/>
        </authorList>
    </citation>
    <scope>NUCLEOTIDE SEQUENCE</scope>
    <source>
        <strain evidence="8">T264</strain>
    </source>
</reference>
<protein>
    <recommendedName>
        <fullName evidence="7">Ribosomal RNA small subunit methyltransferase H</fullName>
        <ecNumber evidence="7">2.1.1.199</ecNumber>
    </recommendedName>
    <alternativeName>
        <fullName evidence="7">16S rRNA m(4)C1402 methyltransferase</fullName>
    </alternativeName>
    <alternativeName>
        <fullName evidence="7">rRNA (cytosine-N(4)-)-methyltransferase RsmH</fullName>
    </alternativeName>
</protein>
<evidence type="ECO:0000313" key="9">
    <source>
        <dbReference type="Proteomes" id="UP001216384"/>
    </source>
</evidence>
<comment type="similarity">
    <text evidence="1 7">Belongs to the methyltransferase superfamily. RsmH family.</text>
</comment>
<gene>
    <name evidence="7 8" type="primary">rsmH</name>
    <name evidence="8" type="ORF">LNO71_01830</name>
</gene>
<evidence type="ECO:0000256" key="3">
    <source>
        <dbReference type="ARBA" id="ARBA00022552"/>
    </source>
</evidence>